<reference evidence="3 4" key="1">
    <citation type="submission" date="2019-08" db="EMBL/GenBank/DDBJ databases">
        <authorList>
            <person name="Karlyshev A.V."/>
        </authorList>
    </citation>
    <scope>NUCLEOTIDE SEQUENCE [LARGE SCALE GENOMIC DNA]</scope>
    <source>
        <strain evidence="3 4">Alg18-2.2</strain>
    </source>
</reference>
<organism evidence="3 4">
    <name type="scientific">Alkalisalibacterium limincola</name>
    <dbReference type="NCBI Taxonomy" id="2699169"/>
    <lineage>
        <taxon>Bacteria</taxon>
        <taxon>Pseudomonadati</taxon>
        <taxon>Pseudomonadota</taxon>
        <taxon>Gammaproteobacteria</taxon>
        <taxon>Lysobacterales</taxon>
        <taxon>Lysobacteraceae</taxon>
        <taxon>Alkalisalibacterium</taxon>
    </lineage>
</organism>
<dbReference type="InterPro" id="IPR032698">
    <property type="entry name" value="SirB1_N"/>
</dbReference>
<dbReference type="AlphaFoldDB" id="A0A5C8KI43"/>
<proteinExistence type="inferred from homology"/>
<name>A0A5C8KI43_9GAMM</name>
<gene>
    <name evidence="3" type="ORF">FU658_13910</name>
</gene>
<evidence type="ECO:0000313" key="4">
    <source>
        <dbReference type="Proteomes" id="UP000321248"/>
    </source>
</evidence>
<dbReference type="Pfam" id="PF13369">
    <property type="entry name" value="Transglut_core2"/>
    <property type="match status" value="1"/>
</dbReference>
<dbReference type="Gene3D" id="1.25.40.10">
    <property type="entry name" value="Tetratricopeptide repeat domain"/>
    <property type="match status" value="1"/>
</dbReference>
<dbReference type="EMBL" id="VRTS01000014">
    <property type="protein sequence ID" value="TXK59105.1"/>
    <property type="molecule type" value="Genomic_DNA"/>
</dbReference>
<dbReference type="InterPro" id="IPR011990">
    <property type="entry name" value="TPR-like_helical_dom_sf"/>
</dbReference>
<protein>
    <submittedName>
        <fullName evidence="3">Tetratricopeptide repeat protein</fullName>
    </submittedName>
</protein>
<feature type="domain" description="Protein SirB1 N-terminal" evidence="2">
    <location>
        <begin position="43"/>
        <end position="197"/>
    </location>
</feature>
<dbReference type="Pfam" id="PF13371">
    <property type="entry name" value="TPR_9"/>
    <property type="match status" value="1"/>
</dbReference>
<comment type="similarity">
    <text evidence="1">Belongs to the UPF0162 family.</text>
</comment>
<evidence type="ECO:0000313" key="3">
    <source>
        <dbReference type="EMBL" id="TXK59105.1"/>
    </source>
</evidence>
<sequence>MERIDTLPDWSSLALLDDEDVPLLGTALLIARDEYPDLDPQSYAAWLDEVAAGLRDEIDAARDDADRLATINRRLYVELGFDGNHEDYYDPRNSYLNDVVDRRLGNPISLAVVQMALAERLGIGLQGVSFPGHFLVRLPVDGGLLVMDPFNKGRPLEVDELRERAREHLDGHVPDDSDLHQILAPATPRAVAVRMLRNLKSLYAEAQDFDRVARSADRLLKLDPSLDAERRDRGLAYLRIGYLKGARSDLEWYLREHPDGEDAEPVRAALIEASVGPARLN</sequence>
<dbReference type="PANTHER" id="PTHR31350">
    <property type="entry name" value="SI:DKEY-261L7.2"/>
    <property type="match status" value="1"/>
</dbReference>
<keyword evidence="4" id="KW-1185">Reference proteome</keyword>
<accession>A0A5C8KI43</accession>
<evidence type="ECO:0000259" key="2">
    <source>
        <dbReference type="Pfam" id="PF13369"/>
    </source>
</evidence>
<comment type="caution">
    <text evidence="3">The sequence shown here is derived from an EMBL/GenBank/DDBJ whole genome shotgun (WGS) entry which is preliminary data.</text>
</comment>
<dbReference type="PANTHER" id="PTHR31350:SF21">
    <property type="entry name" value="F-BOX ONLY PROTEIN 21"/>
    <property type="match status" value="1"/>
</dbReference>
<dbReference type="RefSeq" id="WP_147892630.1">
    <property type="nucleotide sequence ID" value="NZ_VRTS01000014.1"/>
</dbReference>
<dbReference type="SUPFAM" id="SSF48452">
    <property type="entry name" value="TPR-like"/>
    <property type="match status" value="1"/>
</dbReference>
<evidence type="ECO:0000256" key="1">
    <source>
        <dbReference type="ARBA" id="ARBA00007100"/>
    </source>
</evidence>
<dbReference type="OrthoDB" id="232498at2"/>
<dbReference type="Proteomes" id="UP000321248">
    <property type="component" value="Unassembled WGS sequence"/>
</dbReference>